<dbReference type="PANTHER" id="PTHR43763">
    <property type="entry name" value="XAA-PRO AMINOPEPTIDASE 1"/>
    <property type="match status" value="1"/>
</dbReference>
<keyword evidence="2" id="KW-0479">Metal-binding</keyword>
<organism evidence="5 6">
    <name type="scientific">Ambispora leptoticha</name>
    <dbReference type="NCBI Taxonomy" id="144679"/>
    <lineage>
        <taxon>Eukaryota</taxon>
        <taxon>Fungi</taxon>
        <taxon>Fungi incertae sedis</taxon>
        <taxon>Mucoromycota</taxon>
        <taxon>Glomeromycotina</taxon>
        <taxon>Glomeromycetes</taxon>
        <taxon>Archaeosporales</taxon>
        <taxon>Ambisporaceae</taxon>
        <taxon>Ambispora</taxon>
    </lineage>
</organism>
<evidence type="ECO:0000313" key="6">
    <source>
        <dbReference type="Proteomes" id="UP000789508"/>
    </source>
</evidence>
<keyword evidence="6" id="KW-1185">Reference proteome</keyword>
<dbReference type="InterPro" id="IPR000587">
    <property type="entry name" value="Creatinase_N"/>
</dbReference>
<accession>A0A9N9GYE1</accession>
<dbReference type="OrthoDB" id="9995434at2759"/>
<evidence type="ECO:0000313" key="5">
    <source>
        <dbReference type="EMBL" id="CAG8638818.1"/>
    </source>
</evidence>
<dbReference type="InterPro" id="IPR050422">
    <property type="entry name" value="X-Pro_aminopeptidase_P"/>
</dbReference>
<dbReference type="Pfam" id="PF16189">
    <property type="entry name" value="Creatinase_N_2"/>
    <property type="match status" value="1"/>
</dbReference>
<dbReference type="Pfam" id="PF01321">
    <property type="entry name" value="Creatinase_N"/>
    <property type="match status" value="1"/>
</dbReference>
<comment type="caution">
    <text evidence="5">The sequence shown here is derived from an EMBL/GenBank/DDBJ whole genome shotgun (WGS) entry which is preliminary data.</text>
</comment>
<dbReference type="GO" id="GO:0046872">
    <property type="term" value="F:metal ion binding"/>
    <property type="evidence" value="ECO:0007669"/>
    <property type="project" value="UniProtKB-KW"/>
</dbReference>
<dbReference type="GO" id="GO:0016787">
    <property type="term" value="F:hydrolase activity"/>
    <property type="evidence" value="ECO:0007669"/>
    <property type="project" value="UniProtKB-KW"/>
</dbReference>
<evidence type="ECO:0000259" key="4">
    <source>
        <dbReference type="Pfam" id="PF01321"/>
    </source>
</evidence>
<dbReference type="InterPro" id="IPR029149">
    <property type="entry name" value="Creatin/AminoP/Spt16_N"/>
</dbReference>
<protein>
    <submittedName>
        <fullName evidence="5">11095_t:CDS:1</fullName>
    </submittedName>
</protein>
<dbReference type="FunFam" id="3.40.350.10:FF:000003">
    <property type="entry name" value="Xaa-pro aminopeptidase P"/>
    <property type="match status" value="1"/>
</dbReference>
<evidence type="ECO:0000256" key="2">
    <source>
        <dbReference type="ARBA" id="ARBA00022723"/>
    </source>
</evidence>
<sequence>MAAKEFTPVNTTERLAKLRALFEQDKYKLNAYVIPSEDAHQSEYTAPCDQRRAFISGFTGSAGLAIVSKQKALLFTDGRYFLQASLQLDSNWTLMKQGLPDVPTWQEYLVQNFTNGSRIGIDPTLITFPDARSLSESLEKVGSTLVSTDENLVDSVWGKDKPTPAANPVTMLALRYSGRSHADKIASLRVELAKLKVYGFVITALDEIAWFFNLRGSDVPYNPVFHAYSLVTKNDITLYTNESRITNEAKFHLGTDVKLSPYSAIFEDLRNLKTKLKEEKQAR</sequence>
<name>A0A9N9GYE1_9GLOM</name>
<proteinExistence type="inferred from homology"/>
<feature type="domain" description="Creatinase N-terminal" evidence="4">
    <location>
        <begin position="14"/>
        <end position="150"/>
    </location>
</feature>
<evidence type="ECO:0000256" key="1">
    <source>
        <dbReference type="ARBA" id="ARBA00008766"/>
    </source>
</evidence>
<comment type="similarity">
    <text evidence="1">Belongs to the peptidase M24B family.</text>
</comment>
<dbReference type="SUPFAM" id="SSF53092">
    <property type="entry name" value="Creatinase/prolidase N-terminal domain"/>
    <property type="match status" value="1"/>
</dbReference>
<reference evidence="5" key="1">
    <citation type="submission" date="2021-06" db="EMBL/GenBank/DDBJ databases">
        <authorList>
            <person name="Kallberg Y."/>
            <person name="Tangrot J."/>
            <person name="Rosling A."/>
        </authorList>
    </citation>
    <scope>NUCLEOTIDE SEQUENCE</scope>
    <source>
        <strain evidence="5">FL130A</strain>
    </source>
</reference>
<dbReference type="Gene3D" id="3.40.350.10">
    <property type="entry name" value="Creatinase/prolidase N-terminal domain"/>
    <property type="match status" value="2"/>
</dbReference>
<dbReference type="AlphaFoldDB" id="A0A9N9GYE1"/>
<dbReference type="EMBL" id="CAJVPS010007893">
    <property type="protein sequence ID" value="CAG8638818.1"/>
    <property type="molecule type" value="Genomic_DNA"/>
</dbReference>
<gene>
    <name evidence="5" type="ORF">ALEPTO_LOCUS9637</name>
</gene>
<evidence type="ECO:0000256" key="3">
    <source>
        <dbReference type="ARBA" id="ARBA00022801"/>
    </source>
</evidence>
<keyword evidence="3" id="KW-0378">Hydrolase</keyword>
<dbReference type="Proteomes" id="UP000789508">
    <property type="component" value="Unassembled WGS sequence"/>
</dbReference>
<dbReference type="PANTHER" id="PTHR43763:SF6">
    <property type="entry name" value="XAA-PRO AMINOPEPTIDASE 1"/>
    <property type="match status" value="1"/>
</dbReference>